<dbReference type="AlphaFoldDB" id="A0A1H1FGP9"/>
<dbReference type="SUPFAM" id="SSF82784">
    <property type="entry name" value="OsmC-like"/>
    <property type="match status" value="1"/>
</dbReference>
<dbReference type="Gene3D" id="2.40.50.100">
    <property type="match status" value="1"/>
</dbReference>
<evidence type="ECO:0000259" key="2">
    <source>
        <dbReference type="Pfam" id="PF00364"/>
    </source>
</evidence>
<evidence type="ECO:0000256" key="1">
    <source>
        <dbReference type="SAM" id="MobiDB-lite"/>
    </source>
</evidence>
<dbReference type="EMBL" id="FNLC01000002">
    <property type="protein sequence ID" value="SDR00125.1"/>
    <property type="molecule type" value="Genomic_DNA"/>
</dbReference>
<gene>
    <name evidence="3" type="ORF">SAMN04489842_1963</name>
</gene>
<dbReference type="Pfam" id="PF00364">
    <property type="entry name" value="Biotin_lipoyl"/>
    <property type="match status" value="1"/>
</dbReference>
<dbReference type="InterPro" id="IPR036102">
    <property type="entry name" value="OsmC/Ohrsf"/>
</dbReference>
<organism evidence="3 4">
    <name type="scientific">Natronobacterium texcoconense</name>
    <dbReference type="NCBI Taxonomy" id="1095778"/>
    <lineage>
        <taxon>Archaea</taxon>
        <taxon>Methanobacteriati</taxon>
        <taxon>Methanobacteriota</taxon>
        <taxon>Stenosarchaea group</taxon>
        <taxon>Halobacteria</taxon>
        <taxon>Halobacteriales</taxon>
        <taxon>Natrialbaceae</taxon>
        <taxon>Natronobacterium</taxon>
    </lineage>
</organism>
<feature type="region of interest" description="Disordered" evidence="1">
    <location>
        <begin position="100"/>
        <end position="128"/>
    </location>
</feature>
<evidence type="ECO:0000313" key="3">
    <source>
        <dbReference type="EMBL" id="SDR00125.1"/>
    </source>
</evidence>
<accession>A0A1H1FGP9</accession>
<protein>
    <submittedName>
        <fullName evidence="3">Biotin-requiring enzyme</fullName>
    </submittedName>
</protein>
<keyword evidence="4" id="KW-1185">Reference proteome</keyword>
<feature type="domain" description="Lipoyl-binding" evidence="2">
    <location>
        <begin position="5"/>
        <end position="73"/>
    </location>
</feature>
<dbReference type="Pfam" id="PF02566">
    <property type="entry name" value="OsmC"/>
    <property type="match status" value="1"/>
</dbReference>
<dbReference type="CDD" id="cd06849">
    <property type="entry name" value="lipoyl_domain"/>
    <property type="match status" value="1"/>
</dbReference>
<reference evidence="4" key="1">
    <citation type="submission" date="2016-10" db="EMBL/GenBank/DDBJ databases">
        <authorList>
            <person name="Varghese N."/>
            <person name="Submissions S."/>
        </authorList>
    </citation>
    <scope>NUCLEOTIDE SEQUENCE [LARGE SCALE GENOMIC DNA]</scope>
    <source>
        <strain evidence="4">DSM 24767</strain>
    </source>
</reference>
<name>A0A1H1FGP9_NATTX</name>
<sequence>MRYIVRVPKLDGGMQATLREWHLEEGEALAEGHPIASFESGASDVTLEARENGVLRRTFLEEGETVSSGTPVGIVAPAETDVEDLETALEHVEGAFTVLPADGRNRPSETEMPGRTATATNPEGMSGRLETGSFEWRYDEPASYGGTETGPTPVDVFLGGLAACLSLSTRYQVEKRNADVDEISVTTDATPERGPVESIAVTVFLESDEDDETLVRIVDLAERGCHVSQLLRDDLELELSWSRC</sequence>
<dbReference type="PANTHER" id="PTHR39624:SF2">
    <property type="entry name" value="OSMC-LIKE PROTEIN"/>
    <property type="match status" value="1"/>
</dbReference>
<dbReference type="InterPro" id="IPR000089">
    <property type="entry name" value="Biotin_lipoyl"/>
</dbReference>
<dbReference type="Gene3D" id="3.30.300.20">
    <property type="match status" value="1"/>
</dbReference>
<dbReference type="InterPro" id="IPR003718">
    <property type="entry name" value="OsmC/Ohr_fam"/>
</dbReference>
<evidence type="ECO:0000313" key="4">
    <source>
        <dbReference type="Proteomes" id="UP000198848"/>
    </source>
</evidence>
<dbReference type="RefSeq" id="WP_090380935.1">
    <property type="nucleotide sequence ID" value="NZ_FNLC01000002.1"/>
</dbReference>
<dbReference type="STRING" id="1095778.SAMN04489842_1963"/>
<dbReference type="InterPro" id="IPR015946">
    <property type="entry name" value="KH_dom-like_a/b"/>
</dbReference>
<dbReference type="PANTHER" id="PTHR39624">
    <property type="entry name" value="PROTEIN INVOLVED IN RIMO-MEDIATED BETA-METHYLTHIOLATION OF RIBOSOMAL PROTEIN S12 YCAO"/>
    <property type="match status" value="1"/>
</dbReference>
<dbReference type="SUPFAM" id="SSF51230">
    <property type="entry name" value="Single hybrid motif"/>
    <property type="match status" value="1"/>
</dbReference>
<proteinExistence type="predicted"/>
<dbReference type="OrthoDB" id="56234at2157"/>
<dbReference type="InterPro" id="IPR011053">
    <property type="entry name" value="Single_hybrid_motif"/>
</dbReference>
<dbReference type="Proteomes" id="UP000198848">
    <property type="component" value="Unassembled WGS sequence"/>
</dbReference>